<evidence type="ECO:0000256" key="4">
    <source>
        <dbReference type="ARBA" id="ARBA00012268"/>
    </source>
</evidence>
<dbReference type="SUPFAM" id="SSF81296">
    <property type="entry name" value="E set domains"/>
    <property type="match status" value="1"/>
</dbReference>
<dbReference type="InterPro" id="IPR017853">
    <property type="entry name" value="GH"/>
</dbReference>
<evidence type="ECO:0000256" key="9">
    <source>
        <dbReference type="ARBA" id="ARBA00023295"/>
    </source>
</evidence>
<dbReference type="PIRSF" id="PIRSF006337">
    <property type="entry name" value="Trehalose_TreZ"/>
    <property type="match status" value="1"/>
</dbReference>
<protein>
    <recommendedName>
        <fullName evidence="5 13">Malto-oligosyltrehalose trehalohydrolase</fullName>
        <shortName evidence="14">MTHase</shortName>
        <ecNumber evidence="4 13">3.2.1.141</ecNumber>
    </recommendedName>
    <alternativeName>
        <fullName evidence="11 14">4-alpha-D-((1-&gt;4)-alpha-D-glucano)trehalose trehalohydrolase</fullName>
    </alternativeName>
    <alternativeName>
        <fullName evidence="10 14">Maltooligosyl trehalose trehalohydrolase</fullName>
    </alternativeName>
</protein>
<evidence type="ECO:0000313" key="20">
    <source>
        <dbReference type="Proteomes" id="UP001204953"/>
    </source>
</evidence>
<evidence type="ECO:0000256" key="6">
    <source>
        <dbReference type="ARBA" id="ARBA00022490"/>
    </source>
</evidence>
<feature type="domain" description="Glycosyl hydrolase family 13 catalytic" evidence="18">
    <location>
        <begin position="112"/>
        <end position="456"/>
    </location>
</feature>
<organism evidence="19 20">
    <name type="scientific">Limnofasciculus baicalensis BBK-W-15</name>
    <dbReference type="NCBI Taxonomy" id="2699891"/>
    <lineage>
        <taxon>Bacteria</taxon>
        <taxon>Bacillati</taxon>
        <taxon>Cyanobacteriota</taxon>
        <taxon>Cyanophyceae</taxon>
        <taxon>Coleofasciculales</taxon>
        <taxon>Coleofasciculaceae</taxon>
        <taxon>Limnofasciculus</taxon>
        <taxon>Limnofasciculus baicalensis</taxon>
    </lineage>
</organism>
<comment type="similarity">
    <text evidence="3 14">Belongs to the glycosyl hydrolase 13 family.</text>
</comment>
<comment type="pathway">
    <text evidence="2 14">Glycan biosynthesis; trehalose biosynthesis.</text>
</comment>
<dbReference type="Pfam" id="PF00128">
    <property type="entry name" value="Alpha-amylase"/>
    <property type="match status" value="1"/>
</dbReference>
<keyword evidence="20" id="KW-1185">Reference proteome</keyword>
<comment type="catalytic activity">
    <reaction evidence="12 14">
        <text>hydrolysis of (1-&gt;4)-alpha-D-glucosidic linkage in 4-alpha-D-[(1-&gt;4)-alpha-D-glucanosyl]n trehalose to yield trehalose and (1-&gt;4)-alpha-D-glucan.</text>
        <dbReference type="EC" id="3.2.1.141"/>
    </reaction>
</comment>
<evidence type="ECO:0000313" key="19">
    <source>
        <dbReference type="EMBL" id="MCP2728721.1"/>
    </source>
</evidence>
<dbReference type="SMART" id="SM00642">
    <property type="entry name" value="Aamy"/>
    <property type="match status" value="1"/>
</dbReference>
<dbReference type="GO" id="GO:0005737">
    <property type="term" value="C:cytoplasm"/>
    <property type="evidence" value="ECO:0007669"/>
    <property type="project" value="UniProtKB-SubCell"/>
</dbReference>
<name>A0AAE3GRQ0_9CYAN</name>
<evidence type="ECO:0000256" key="11">
    <source>
        <dbReference type="ARBA" id="ARBA00033284"/>
    </source>
</evidence>
<dbReference type="PANTHER" id="PTHR43651">
    <property type="entry name" value="1,4-ALPHA-GLUCAN-BRANCHING ENZYME"/>
    <property type="match status" value="1"/>
</dbReference>
<evidence type="ECO:0000256" key="14">
    <source>
        <dbReference type="PIRNR" id="PIRNR006337"/>
    </source>
</evidence>
<evidence type="ECO:0000256" key="7">
    <source>
        <dbReference type="ARBA" id="ARBA00022801"/>
    </source>
</evidence>
<dbReference type="Proteomes" id="UP001204953">
    <property type="component" value="Unassembled WGS sequence"/>
</dbReference>
<dbReference type="Gene3D" id="2.60.40.10">
    <property type="entry name" value="Immunoglobulins"/>
    <property type="match status" value="1"/>
</dbReference>
<evidence type="ECO:0000256" key="5">
    <source>
        <dbReference type="ARBA" id="ARBA00015938"/>
    </source>
</evidence>
<dbReference type="GO" id="GO:0005992">
    <property type="term" value="P:trehalose biosynthetic process"/>
    <property type="evidence" value="ECO:0007669"/>
    <property type="project" value="UniProtKB-UniRule"/>
</dbReference>
<proteinExistence type="inferred from homology"/>
<sequence>MKIGTDYLGDGQCKFTVWSPLCDRVAVHIISPTERLIELERDRWGYWHGQGSEIEPGTLYFYQLDGTTDRADPASHSQPEGVHKASQVVDHNFIWNDRTWSGIPLAEMIIYELHVGTFTPEGTFEAIISKLPDLLDLGVNTIEIMPIAQFPGERNWGYDGTYLFAPQHSYGGANGLKKLVNACHEVGMSVILDVVYNHLGPEGNYLWSYGKYFTDKYQTPWGSAVNFDGPYSNEVRNFFIENTLYWLDLYHIDGLRLDAVHAIYDMSAKPFLQELAERVSIFSQETGRDRYIIAESDLNDVRVIRSREQGGFGHDSQWCDDFHHSLHTLLTGEISGYYSDYGQIDDLEKSFREAFVYTGEYSQHRQRNHGNSTNNFTSQQFVVFSQNHDQIGNRLAGERLSTLIDFEGLKLAAGTVLLSPYIPLLFMGEEYGEEAPFLYFVSHGDSNLIESVRNGRAEEFKAFGWDKEIPDPQSTDVFLQSKLNWGLAGQGKHQVLRSLYKLLIKIRKESPEFAKIEIPRLAVSKLDDKKVLWHYRTVESSHLVCIMNFEKQSVTFAPQLPQVNWEQVLDSSGEEWMGGGSALPKELQSGDTITMNPLSFALYRSN</sequence>
<accession>A0AAE3GRQ0</accession>
<evidence type="ECO:0000256" key="2">
    <source>
        <dbReference type="ARBA" id="ARBA00005199"/>
    </source>
</evidence>
<dbReference type="CDD" id="cd02853">
    <property type="entry name" value="E_set_MTHase_like_N"/>
    <property type="match status" value="1"/>
</dbReference>
<dbReference type="NCBIfam" id="TIGR02402">
    <property type="entry name" value="trehalose_TreZ"/>
    <property type="match status" value="1"/>
</dbReference>
<dbReference type="Gene3D" id="1.10.10.760">
    <property type="entry name" value="E-set domains of sugar-utilizing enzymes"/>
    <property type="match status" value="1"/>
</dbReference>
<evidence type="ECO:0000256" key="10">
    <source>
        <dbReference type="ARBA" id="ARBA00032057"/>
    </source>
</evidence>
<dbReference type="SUPFAM" id="SSF51445">
    <property type="entry name" value="(Trans)glycosidases"/>
    <property type="match status" value="1"/>
</dbReference>
<dbReference type="EMBL" id="JAMZMM010000070">
    <property type="protein sequence ID" value="MCP2728721.1"/>
    <property type="molecule type" value="Genomic_DNA"/>
</dbReference>
<dbReference type="InterPro" id="IPR013783">
    <property type="entry name" value="Ig-like_fold"/>
</dbReference>
<keyword evidence="7 14" id="KW-0378">Hydrolase</keyword>
<dbReference type="InterPro" id="IPR014756">
    <property type="entry name" value="Ig_E-set"/>
</dbReference>
<keyword evidence="9 14" id="KW-0326">Glycosidase</keyword>
<feature type="site" description="Transition state stabilizer" evidence="17">
    <location>
        <position position="389"/>
    </location>
</feature>
<keyword evidence="8" id="KW-0119">Carbohydrate metabolism</keyword>
<gene>
    <name evidence="19" type="primary">treZ</name>
    <name evidence="19" type="ORF">NJ959_09600</name>
</gene>
<dbReference type="InterPro" id="IPR044901">
    <property type="entry name" value="Trehalose_TreZ_E-set_sf"/>
</dbReference>
<feature type="active site" description="Proton donor" evidence="15">
    <location>
        <position position="295"/>
    </location>
</feature>
<evidence type="ECO:0000259" key="18">
    <source>
        <dbReference type="SMART" id="SM00642"/>
    </source>
</evidence>
<dbReference type="InterPro" id="IPR006047">
    <property type="entry name" value="GH13_cat_dom"/>
</dbReference>
<dbReference type="InterPro" id="IPR012768">
    <property type="entry name" value="Trehalose_TreZ"/>
</dbReference>
<evidence type="ECO:0000256" key="17">
    <source>
        <dbReference type="PIRSR" id="PIRSR006337-3"/>
    </source>
</evidence>
<feature type="binding site" evidence="16">
    <location>
        <begin position="320"/>
        <end position="324"/>
    </location>
    <ligand>
        <name>substrate</name>
    </ligand>
</feature>
<dbReference type="RefSeq" id="WP_254011516.1">
    <property type="nucleotide sequence ID" value="NZ_JAMZMM010000070.1"/>
</dbReference>
<feature type="binding site" evidence="16">
    <location>
        <begin position="388"/>
        <end position="393"/>
    </location>
    <ligand>
        <name>substrate</name>
    </ligand>
</feature>
<dbReference type="Gene3D" id="3.20.20.80">
    <property type="entry name" value="Glycosidases"/>
    <property type="match status" value="1"/>
</dbReference>
<dbReference type="AlphaFoldDB" id="A0AAE3GRQ0"/>
<keyword evidence="6" id="KW-0963">Cytoplasm</keyword>
<evidence type="ECO:0000256" key="8">
    <source>
        <dbReference type="ARBA" id="ARBA00023277"/>
    </source>
</evidence>
<evidence type="ECO:0000256" key="16">
    <source>
        <dbReference type="PIRSR" id="PIRSR006337-2"/>
    </source>
</evidence>
<evidence type="ECO:0000256" key="13">
    <source>
        <dbReference type="NCBIfam" id="TIGR02402"/>
    </source>
</evidence>
<dbReference type="PANTHER" id="PTHR43651:SF11">
    <property type="entry name" value="MALTO-OLIGOSYLTREHALOSE TREHALOHYDROLASE"/>
    <property type="match status" value="1"/>
</dbReference>
<dbReference type="GO" id="GO:0033942">
    <property type="term" value="F:4-alpha-D-(1-&gt;4)-alpha-D-glucanotrehalose trehalohydrolase activity"/>
    <property type="evidence" value="ECO:0007669"/>
    <property type="project" value="UniProtKB-EC"/>
</dbReference>
<comment type="caution">
    <text evidence="19">The sequence shown here is derived from an EMBL/GenBank/DDBJ whole genome shotgun (WGS) entry which is preliminary data.</text>
</comment>
<dbReference type="EC" id="3.2.1.141" evidence="4 13"/>
<dbReference type="CDD" id="cd11325">
    <property type="entry name" value="AmyAc_GTHase"/>
    <property type="match status" value="1"/>
</dbReference>
<evidence type="ECO:0000256" key="1">
    <source>
        <dbReference type="ARBA" id="ARBA00004496"/>
    </source>
</evidence>
<evidence type="ECO:0000256" key="12">
    <source>
        <dbReference type="ARBA" id="ARBA00034013"/>
    </source>
</evidence>
<evidence type="ECO:0000256" key="15">
    <source>
        <dbReference type="PIRSR" id="PIRSR006337-1"/>
    </source>
</evidence>
<evidence type="ECO:0000256" key="3">
    <source>
        <dbReference type="ARBA" id="ARBA00008061"/>
    </source>
</evidence>
<feature type="active site" description="Nucleophile" evidence="15">
    <location>
        <position position="258"/>
    </location>
</feature>
<feature type="binding site" evidence="16">
    <location>
        <begin position="256"/>
        <end position="261"/>
    </location>
    <ligand>
        <name>substrate</name>
    </ligand>
</feature>
<reference evidence="19" key="1">
    <citation type="submission" date="2022-06" db="EMBL/GenBank/DDBJ databases">
        <title>New cyanobacteria of genus Symplocastrum in benthos of Lake Baikal.</title>
        <authorList>
            <person name="Sorokovikova E."/>
            <person name="Tikhonova I."/>
            <person name="Krasnopeev A."/>
            <person name="Evseev P."/>
            <person name="Gladkikh A."/>
            <person name="Belykh O."/>
        </authorList>
    </citation>
    <scope>NUCLEOTIDE SEQUENCE</scope>
    <source>
        <strain evidence="19">BBK-W-15</strain>
    </source>
</reference>
<comment type="subcellular location">
    <subcellularLocation>
        <location evidence="1 15">Cytoplasm</location>
    </subcellularLocation>
</comment>